<evidence type="ECO:0000313" key="1">
    <source>
        <dbReference type="Proteomes" id="UP000035681"/>
    </source>
</evidence>
<dbReference type="AlphaFoldDB" id="A0A0K0E0M0"/>
<protein>
    <submittedName>
        <fullName evidence="2 3">Uncharacterized protein</fullName>
    </submittedName>
</protein>
<evidence type="ECO:0000313" key="3">
    <source>
        <dbReference type="WBParaSite" id="TCONS_00012510.p1"/>
    </source>
</evidence>
<reference evidence="2" key="1">
    <citation type="submission" date="2015-08" db="UniProtKB">
        <authorList>
            <consortium name="WormBaseParasite"/>
        </authorList>
    </citation>
    <scope>IDENTIFICATION</scope>
</reference>
<sequence>MSDNNSNFLSRRLNRNFIDNNYNITKNIDSYSKLSTEQSEEDKKFKYQLSVSSLSINELFRKQSRNNKRCLIFEILHNIKAPNDIRDMYICNKPKNFDPRINRITPMFKNTSCISSYAYHKIKSLYDLNSFTGVKNFNANIVVYEEYYKSRGKIETELYHKFSEITYGMEYPDFFEIIPVLKGMNKDPDLYLFMVSYHLHNPKYLINLEEPTIKDIWKLINEYLKIKETYQNDRTIVNIR</sequence>
<evidence type="ECO:0000313" key="2">
    <source>
        <dbReference type="WBParaSite" id="SSTP_0000303300.1"/>
    </source>
</evidence>
<keyword evidence="1" id="KW-1185">Reference proteome</keyword>
<proteinExistence type="predicted"/>
<accession>A0A0K0E0M0</accession>
<name>A0A0K0E0M0_STRER</name>
<dbReference type="Proteomes" id="UP000035681">
    <property type="component" value="Unplaced"/>
</dbReference>
<organism evidence="2">
    <name type="scientific">Strongyloides stercoralis</name>
    <name type="common">Threadworm</name>
    <dbReference type="NCBI Taxonomy" id="6248"/>
    <lineage>
        <taxon>Eukaryota</taxon>
        <taxon>Metazoa</taxon>
        <taxon>Ecdysozoa</taxon>
        <taxon>Nematoda</taxon>
        <taxon>Chromadorea</taxon>
        <taxon>Rhabditida</taxon>
        <taxon>Tylenchina</taxon>
        <taxon>Panagrolaimomorpha</taxon>
        <taxon>Strongyloidoidea</taxon>
        <taxon>Strongyloididae</taxon>
        <taxon>Strongyloides</taxon>
    </lineage>
</organism>
<dbReference type="WBParaSite" id="TCONS_00012510.p1">
    <property type="protein sequence ID" value="TCONS_00012510.p1"/>
    <property type="gene ID" value="XLOC_008158"/>
</dbReference>
<dbReference type="WBParaSite" id="SSTP_0000303300.1">
    <property type="protein sequence ID" value="SSTP_0000303300.1"/>
    <property type="gene ID" value="SSTP_0000303300"/>
</dbReference>